<dbReference type="Proteomes" id="UP001596047">
    <property type="component" value="Unassembled WGS sequence"/>
</dbReference>
<keyword evidence="1" id="KW-0238">DNA-binding</keyword>
<proteinExistence type="predicted"/>
<dbReference type="InterPro" id="IPR000914">
    <property type="entry name" value="SBP_5_dom"/>
</dbReference>
<dbReference type="Pfam" id="PF12793">
    <property type="entry name" value="SgrR_N"/>
    <property type="match status" value="1"/>
</dbReference>
<evidence type="ECO:0000256" key="1">
    <source>
        <dbReference type="ARBA" id="ARBA00023125"/>
    </source>
</evidence>
<reference evidence="5" key="1">
    <citation type="journal article" date="2019" name="Int. J. Syst. Evol. Microbiol.">
        <title>The Global Catalogue of Microorganisms (GCM) 10K type strain sequencing project: providing services to taxonomists for standard genome sequencing and annotation.</title>
        <authorList>
            <consortium name="The Broad Institute Genomics Platform"/>
            <consortium name="The Broad Institute Genome Sequencing Center for Infectious Disease"/>
            <person name="Wu L."/>
            <person name="Ma J."/>
        </authorList>
    </citation>
    <scope>NUCLEOTIDE SEQUENCE [LARGE SCALE GENOMIC DNA]</scope>
    <source>
        <strain evidence="5">CGMCC 1.3240</strain>
    </source>
</reference>
<sequence>MQQLFERYLALHLKFANPGAGAEGCLVSLEELSEALFCTPRNVKLIIRKLEEEKMIVWQAGRGRGNRSTLTFLIDREKLLLDRSEQLAQKGEYKQAFELLQAYGEGTSSRSRFVEWLNGHFGYRLTQDHDGHSDMLRLPVYRPILTLDPRELYYAFSAHLVKQLFDGLLQYDHVKERVVPALAHAWEHDEQGKEWIFHLRKGVWFHHGRELAAEDVVYSLERLREGGTSSWFVRFVLQVEAIGRRSIKVTLDRPNWLFPRFLCASGMVIVPHDLVEEDVEFWKHPVGTGPFRFVEWTEDRFTLEANPAYYQGRVHLDGVVIVIMPEDTSIYSKSWKQLLYDNHPQDNPPGHDWQVVEHLCNGCSLLTWNMRKDAPQQSAAFRSAFDLLVNRTRMIQELGEDRKYPARGFQPNHANLAEDYSYHPEQAAELLKESGYSGETVRIGTYGIHVQDARWLQQNLASFGINIEVQAETWQTIRNPDVRSGVDGLIYCVVLAEDEVCLIETYEQPGNFLREHLDPRLREWVKGKIDLVLGSREAEERWRLLAEIEDKLREETHVIFLLHKKVDTFYHPTMRGVGVNSLGWIDFREVWLA</sequence>
<comment type="caution">
    <text evidence="4">The sequence shown here is derived from an EMBL/GenBank/DDBJ whole genome shotgun (WGS) entry which is preliminary data.</text>
</comment>
<dbReference type="InterPro" id="IPR039424">
    <property type="entry name" value="SBP_5"/>
</dbReference>
<dbReference type="PANTHER" id="PTHR30290">
    <property type="entry name" value="PERIPLASMIC BINDING COMPONENT OF ABC TRANSPORTER"/>
    <property type="match status" value="1"/>
</dbReference>
<feature type="domain" description="Solute-binding protein family 5" evidence="2">
    <location>
        <begin position="178"/>
        <end position="477"/>
    </location>
</feature>
<protein>
    <submittedName>
        <fullName evidence="4">ABC transporter substrate-binding protein</fullName>
    </submittedName>
</protein>
<dbReference type="InterPro" id="IPR025370">
    <property type="entry name" value="SgrR_HTH_N"/>
</dbReference>
<keyword evidence="5" id="KW-1185">Reference proteome</keyword>
<feature type="domain" description="Transcriptional regulator SgrR N-terminal HTH" evidence="3">
    <location>
        <begin position="22"/>
        <end position="102"/>
    </location>
</feature>
<accession>A0ABW0VYY1</accession>
<evidence type="ECO:0000259" key="2">
    <source>
        <dbReference type="Pfam" id="PF00496"/>
    </source>
</evidence>
<dbReference type="CDD" id="cd08507">
    <property type="entry name" value="PBP2_SgrR_like"/>
    <property type="match status" value="1"/>
</dbReference>
<dbReference type="EMBL" id="JBHSOW010000060">
    <property type="protein sequence ID" value="MFC5650678.1"/>
    <property type="molecule type" value="Genomic_DNA"/>
</dbReference>
<organism evidence="4 5">
    <name type="scientific">Paenibacillus solisilvae</name>
    <dbReference type="NCBI Taxonomy" id="2486751"/>
    <lineage>
        <taxon>Bacteria</taxon>
        <taxon>Bacillati</taxon>
        <taxon>Bacillota</taxon>
        <taxon>Bacilli</taxon>
        <taxon>Bacillales</taxon>
        <taxon>Paenibacillaceae</taxon>
        <taxon>Paenibacillus</taxon>
    </lineage>
</organism>
<evidence type="ECO:0000259" key="3">
    <source>
        <dbReference type="Pfam" id="PF12793"/>
    </source>
</evidence>
<gene>
    <name evidence="4" type="ORF">ACFPYJ_16410</name>
</gene>
<dbReference type="RefSeq" id="WP_379189254.1">
    <property type="nucleotide sequence ID" value="NZ_JBHSOW010000060.1"/>
</dbReference>
<dbReference type="SUPFAM" id="SSF53850">
    <property type="entry name" value="Periplasmic binding protein-like II"/>
    <property type="match status" value="1"/>
</dbReference>
<dbReference type="PANTHER" id="PTHR30290:SF72">
    <property type="entry name" value="HTH-TYPE TRANSCRIPTIONAL REGULATOR SGRR"/>
    <property type="match status" value="1"/>
</dbReference>
<evidence type="ECO:0000313" key="4">
    <source>
        <dbReference type="EMBL" id="MFC5650678.1"/>
    </source>
</evidence>
<dbReference type="Gene3D" id="3.40.190.10">
    <property type="entry name" value="Periplasmic binding protein-like II"/>
    <property type="match status" value="1"/>
</dbReference>
<dbReference type="Gene3D" id="3.10.105.10">
    <property type="entry name" value="Dipeptide-binding Protein, Domain 3"/>
    <property type="match status" value="1"/>
</dbReference>
<dbReference type="Pfam" id="PF00496">
    <property type="entry name" value="SBP_bac_5"/>
    <property type="match status" value="1"/>
</dbReference>
<name>A0ABW0VYY1_9BACL</name>
<evidence type="ECO:0000313" key="5">
    <source>
        <dbReference type="Proteomes" id="UP001596047"/>
    </source>
</evidence>